<evidence type="ECO:0000256" key="6">
    <source>
        <dbReference type="ARBA" id="ARBA00022835"/>
    </source>
</evidence>
<dbReference type="STRING" id="1314781.A0A165I4E4"/>
<dbReference type="FunCoup" id="A0A165I4E4">
    <property type="interactions" value="652"/>
</dbReference>
<feature type="domain" description="Exoribonuclease phosphorolytic" evidence="11">
    <location>
        <begin position="206"/>
        <end position="275"/>
    </location>
</feature>
<dbReference type="Gene3D" id="3.30.230.70">
    <property type="entry name" value="GHMP Kinase, N-terminal domain"/>
    <property type="match status" value="1"/>
</dbReference>
<dbReference type="InterPro" id="IPR033196">
    <property type="entry name" value="Rrp43"/>
</dbReference>
<organism evidence="12 13">
    <name type="scientific">Exidia glandulosa HHB12029</name>
    <dbReference type="NCBI Taxonomy" id="1314781"/>
    <lineage>
        <taxon>Eukaryota</taxon>
        <taxon>Fungi</taxon>
        <taxon>Dikarya</taxon>
        <taxon>Basidiomycota</taxon>
        <taxon>Agaricomycotina</taxon>
        <taxon>Agaricomycetes</taxon>
        <taxon>Auriculariales</taxon>
        <taxon>Exidiaceae</taxon>
        <taxon>Exidia</taxon>
    </lineage>
</organism>
<keyword evidence="5" id="KW-0698">rRNA processing</keyword>
<evidence type="ECO:0000256" key="7">
    <source>
        <dbReference type="ARBA" id="ARBA00022884"/>
    </source>
</evidence>
<dbReference type="InterPro" id="IPR050590">
    <property type="entry name" value="Exosome_comp_Rrp42_subfam"/>
</dbReference>
<proteinExistence type="inferred from homology"/>
<dbReference type="SUPFAM" id="SSF55666">
    <property type="entry name" value="Ribonuclease PH domain 2-like"/>
    <property type="match status" value="1"/>
</dbReference>
<gene>
    <name evidence="12" type="ORF">EXIGLDRAFT_646790</name>
</gene>
<dbReference type="GO" id="GO:0034476">
    <property type="term" value="P:U5 snRNA 3'-end processing"/>
    <property type="evidence" value="ECO:0007669"/>
    <property type="project" value="TreeGrafter"/>
</dbReference>
<evidence type="ECO:0000313" key="13">
    <source>
        <dbReference type="Proteomes" id="UP000077266"/>
    </source>
</evidence>
<dbReference type="GO" id="GO:0035925">
    <property type="term" value="F:mRNA 3'-UTR AU-rich region binding"/>
    <property type="evidence" value="ECO:0007669"/>
    <property type="project" value="TreeGrafter"/>
</dbReference>
<feature type="domain" description="Exoribonuclease phosphorolytic" evidence="10">
    <location>
        <begin position="46"/>
        <end position="179"/>
    </location>
</feature>
<evidence type="ECO:0000313" key="12">
    <source>
        <dbReference type="EMBL" id="KZV92881.1"/>
    </source>
</evidence>
<evidence type="ECO:0000256" key="9">
    <source>
        <dbReference type="ARBA" id="ARBA00030617"/>
    </source>
</evidence>
<dbReference type="Pfam" id="PF03725">
    <property type="entry name" value="RNase_PH_C"/>
    <property type="match status" value="1"/>
</dbReference>
<dbReference type="AlphaFoldDB" id="A0A165I4E4"/>
<dbReference type="FunFam" id="3.30.230.70:FF:000017">
    <property type="entry name" value="Exosome complex component Rrp42"/>
    <property type="match status" value="1"/>
</dbReference>
<dbReference type="PANTHER" id="PTHR11097:SF9">
    <property type="entry name" value="EXOSOME COMPLEX COMPONENT RRP43"/>
    <property type="match status" value="1"/>
</dbReference>
<keyword evidence="8" id="KW-0539">Nucleus</keyword>
<accession>A0A165I4E4</accession>
<dbReference type="GO" id="GO:0000177">
    <property type="term" value="C:cytoplasmic exosome (RNase complex)"/>
    <property type="evidence" value="ECO:0007669"/>
    <property type="project" value="TreeGrafter"/>
</dbReference>
<dbReference type="Proteomes" id="UP000077266">
    <property type="component" value="Unassembled WGS sequence"/>
</dbReference>
<sequence length="287" mass="31318">MSSDASSAPPNAPDASIFQRLHPKAYLERFLAAGFRADGRRTDDWRELSVNTGSINTAEGSALVRLGDTTVVCGVKAEIAEPELDKPNEGFLVPNLDLPAICSPKFKPGAPAEEAQVLSNRLYDLLTSCDVLPLDSLCIHPGKAVWSIYVDAVCINYDGNVFDATAAAVVAALASARLPKATYNEETNRTICSRTETTSLELKRRPLCMSFGIFDSLHLLVDPSSFEEPLIESTMTIAVDESGDVCSLQQEGMLRIGDKTTESIMQECFLAAKKRRKELEPFIDNLR</sequence>
<evidence type="ECO:0000256" key="4">
    <source>
        <dbReference type="ARBA" id="ARBA00022490"/>
    </source>
</evidence>
<dbReference type="GO" id="GO:0071028">
    <property type="term" value="P:nuclear mRNA surveillance"/>
    <property type="evidence" value="ECO:0007669"/>
    <property type="project" value="TreeGrafter"/>
</dbReference>
<evidence type="ECO:0000256" key="2">
    <source>
        <dbReference type="ARBA" id="ARBA00004604"/>
    </source>
</evidence>
<dbReference type="CDD" id="cd11369">
    <property type="entry name" value="RNase_PH_RRP43"/>
    <property type="match status" value="1"/>
</dbReference>
<evidence type="ECO:0000256" key="5">
    <source>
        <dbReference type="ARBA" id="ARBA00022552"/>
    </source>
</evidence>
<dbReference type="GO" id="GO:0071035">
    <property type="term" value="P:nuclear polyadenylation-dependent rRNA catabolic process"/>
    <property type="evidence" value="ECO:0007669"/>
    <property type="project" value="TreeGrafter"/>
</dbReference>
<dbReference type="GO" id="GO:0005730">
    <property type="term" value="C:nucleolus"/>
    <property type="evidence" value="ECO:0007669"/>
    <property type="project" value="UniProtKB-SubCell"/>
</dbReference>
<keyword evidence="13" id="KW-1185">Reference proteome</keyword>
<dbReference type="InterPro" id="IPR001247">
    <property type="entry name" value="ExoRNase_PH_dom1"/>
</dbReference>
<dbReference type="InterPro" id="IPR020568">
    <property type="entry name" value="Ribosomal_Su5_D2-typ_SF"/>
</dbReference>
<dbReference type="EMBL" id="KV426000">
    <property type="protein sequence ID" value="KZV92881.1"/>
    <property type="molecule type" value="Genomic_DNA"/>
</dbReference>
<keyword evidence="6" id="KW-0271">Exosome</keyword>
<dbReference type="InParanoid" id="A0A165I4E4"/>
<dbReference type="SUPFAM" id="SSF54211">
    <property type="entry name" value="Ribosomal protein S5 domain 2-like"/>
    <property type="match status" value="1"/>
</dbReference>
<comment type="similarity">
    <text evidence="3">Belongs to the RNase PH family.</text>
</comment>
<evidence type="ECO:0000259" key="10">
    <source>
        <dbReference type="Pfam" id="PF01138"/>
    </source>
</evidence>
<dbReference type="GO" id="GO:0000467">
    <property type="term" value="P:exonucleolytic trimming to generate mature 3'-end of 5.8S rRNA from tricistronic rRNA transcript (SSU-rRNA, 5.8S rRNA, LSU-rRNA)"/>
    <property type="evidence" value="ECO:0007669"/>
    <property type="project" value="TreeGrafter"/>
</dbReference>
<protein>
    <recommendedName>
        <fullName evidence="9">Ribosomal RNA-processing protein 43</fullName>
    </recommendedName>
</protein>
<dbReference type="GO" id="GO:0016075">
    <property type="term" value="P:rRNA catabolic process"/>
    <property type="evidence" value="ECO:0007669"/>
    <property type="project" value="TreeGrafter"/>
</dbReference>
<keyword evidence="7" id="KW-0694">RNA-binding</keyword>
<evidence type="ECO:0000256" key="8">
    <source>
        <dbReference type="ARBA" id="ARBA00023242"/>
    </source>
</evidence>
<dbReference type="GO" id="GO:0034475">
    <property type="term" value="P:U4 snRNA 3'-end processing"/>
    <property type="evidence" value="ECO:0007669"/>
    <property type="project" value="TreeGrafter"/>
</dbReference>
<dbReference type="InterPro" id="IPR027408">
    <property type="entry name" value="PNPase/RNase_PH_dom_sf"/>
</dbReference>
<dbReference type="OrthoDB" id="45882at2759"/>
<dbReference type="GO" id="GO:0071038">
    <property type="term" value="P:TRAMP-dependent tRNA surveillance pathway"/>
    <property type="evidence" value="ECO:0007669"/>
    <property type="project" value="TreeGrafter"/>
</dbReference>
<keyword evidence="4" id="KW-0963">Cytoplasm</keyword>
<dbReference type="InterPro" id="IPR015847">
    <property type="entry name" value="ExoRNase_PH_dom2"/>
</dbReference>
<comment type="subcellular location">
    <subcellularLocation>
        <location evidence="1">Cytoplasm</location>
    </subcellularLocation>
    <subcellularLocation>
        <location evidence="2">Nucleus</location>
        <location evidence="2">Nucleolus</location>
    </subcellularLocation>
</comment>
<evidence type="ECO:0000259" key="11">
    <source>
        <dbReference type="Pfam" id="PF03725"/>
    </source>
</evidence>
<dbReference type="InterPro" id="IPR036345">
    <property type="entry name" value="ExoRNase_PH_dom2_sf"/>
</dbReference>
<name>A0A165I4E4_EXIGL</name>
<reference evidence="12 13" key="1">
    <citation type="journal article" date="2016" name="Mol. Biol. Evol.">
        <title>Comparative Genomics of Early-Diverging Mushroom-Forming Fungi Provides Insights into the Origins of Lignocellulose Decay Capabilities.</title>
        <authorList>
            <person name="Nagy L.G."/>
            <person name="Riley R."/>
            <person name="Tritt A."/>
            <person name="Adam C."/>
            <person name="Daum C."/>
            <person name="Floudas D."/>
            <person name="Sun H."/>
            <person name="Yadav J.S."/>
            <person name="Pangilinan J."/>
            <person name="Larsson K.H."/>
            <person name="Matsuura K."/>
            <person name="Barry K."/>
            <person name="Labutti K."/>
            <person name="Kuo R."/>
            <person name="Ohm R.A."/>
            <person name="Bhattacharya S.S."/>
            <person name="Shirouzu T."/>
            <person name="Yoshinaga Y."/>
            <person name="Martin F.M."/>
            <person name="Grigoriev I.V."/>
            <person name="Hibbett D.S."/>
        </authorList>
    </citation>
    <scope>NUCLEOTIDE SEQUENCE [LARGE SCALE GENOMIC DNA]</scope>
    <source>
        <strain evidence="12 13">HHB12029</strain>
    </source>
</reference>
<dbReference type="Pfam" id="PF01138">
    <property type="entry name" value="RNase_PH"/>
    <property type="match status" value="1"/>
</dbReference>
<evidence type="ECO:0000256" key="1">
    <source>
        <dbReference type="ARBA" id="ARBA00004496"/>
    </source>
</evidence>
<dbReference type="GO" id="GO:0034473">
    <property type="term" value="P:U1 snRNA 3'-end processing"/>
    <property type="evidence" value="ECO:0007669"/>
    <property type="project" value="TreeGrafter"/>
</dbReference>
<dbReference type="PANTHER" id="PTHR11097">
    <property type="entry name" value="EXOSOME COMPLEX EXONUCLEASE RIBOSOMAL RNA PROCESSING PROTEIN"/>
    <property type="match status" value="1"/>
</dbReference>
<dbReference type="GO" id="GO:0000176">
    <property type="term" value="C:nuclear exosome (RNase complex)"/>
    <property type="evidence" value="ECO:0007669"/>
    <property type="project" value="UniProtKB-ARBA"/>
</dbReference>
<evidence type="ECO:0000256" key="3">
    <source>
        <dbReference type="ARBA" id="ARBA00006678"/>
    </source>
</evidence>